<evidence type="ECO:0000313" key="2">
    <source>
        <dbReference type="EnsemblMetazoa" id="ASIC002898-PA"/>
    </source>
</evidence>
<gene>
    <name evidence="1" type="ORF">ZHAS_00002898</name>
</gene>
<organism evidence="1">
    <name type="scientific">Anopheles sinensis</name>
    <name type="common">Mosquito</name>
    <dbReference type="NCBI Taxonomy" id="74873"/>
    <lineage>
        <taxon>Eukaryota</taxon>
        <taxon>Metazoa</taxon>
        <taxon>Ecdysozoa</taxon>
        <taxon>Arthropoda</taxon>
        <taxon>Hexapoda</taxon>
        <taxon>Insecta</taxon>
        <taxon>Pterygota</taxon>
        <taxon>Neoptera</taxon>
        <taxon>Endopterygota</taxon>
        <taxon>Diptera</taxon>
        <taxon>Nematocera</taxon>
        <taxon>Culicoidea</taxon>
        <taxon>Culicidae</taxon>
        <taxon>Anophelinae</taxon>
        <taxon>Anopheles</taxon>
    </lineage>
</organism>
<dbReference type="VEuPathDB" id="VectorBase:ASIC002898"/>
<keyword evidence="3" id="KW-1185">Reference proteome</keyword>
<name>A0A084VD96_ANOSI</name>
<dbReference type="AlphaFoldDB" id="A0A084VD96"/>
<evidence type="ECO:0000313" key="1">
    <source>
        <dbReference type="EMBL" id="KFB35940.1"/>
    </source>
</evidence>
<accession>A0A084VD96</accession>
<sequence length="71" mass="8106">MRLGHHDTLASLNIAHIHQFFRLQFHFADIAMFENAFRVLELDVCSTTTFLFGQIRARLGNNQFGQPTSVG</sequence>
<dbReference type="EMBL" id="ATLV01011195">
    <property type="status" value="NOT_ANNOTATED_CDS"/>
    <property type="molecule type" value="Genomic_DNA"/>
</dbReference>
<dbReference type="Proteomes" id="UP000030765">
    <property type="component" value="Unassembled WGS sequence"/>
</dbReference>
<dbReference type="EMBL" id="KE524650">
    <property type="protein sequence ID" value="KFB35940.1"/>
    <property type="molecule type" value="Genomic_DNA"/>
</dbReference>
<evidence type="ECO:0000313" key="3">
    <source>
        <dbReference type="Proteomes" id="UP000030765"/>
    </source>
</evidence>
<protein>
    <submittedName>
        <fullName evidence="1 2">Uncharacterized protein</fullName>
    </submittedName>
</protein>
<proteinExistence type="predicted"/>
<reference evidence="1 3" key="1">
    <citation type="journal article" date="2014" name="BMC Genomics">
        <title>Genome sequence of Anopheles sinensis provides insight into genetics basis of mosquito competence for malaria parasites.</title>
        <authorList>
            <person name="Zhou D."/>
            <person name="Zhang D."/>
            <person name="Ding G."/>
            <person name="Shi L."/>
            <person name="Hou Q."/>
            <person name="Ye Y."/>
            <person name="Xu Y."/>
            <person name="Zhou H."/>
            <person name="Xiong C."/>
            <person name="Li S."/>
            <person name="Yu J."/>
            <person name="Hong S."/>
            <person name="Yu X."/>
            <person name="Zou P."/>
            <person name="Chen C."/>
            <person name="Chang X."/>
            <person name="Wang W."/>
            <person name="Lv Y."/>
            <person name="Sun Y."/>
            <person name="Ma L."/>
            <person name="Shen B."/>
            <person name="Zhu C."/>
        </authorList>
    </citation>
    <scope>NUCLEOTIDE SEQUENCE [LARGE SCALE GENOMIC DNA]</scope>
</reference>
<dbReference type="EnsemblMetazoa" id="ASIC002898-RA">
    <property type="protein sequence ID" value="ASIC002898-PA"/>
    <property type="gene ID" value="ASIC002898"/>
</dbReference>
<reference evidence="2" key="2">
    <citation type="submission" date="2020-05" db="UniProtKB">
        <authorList>
            <consortium name="EnsemblMetazoa"/>
        </authorList>
    </citation>
    <scope>IDENTIFICATION</scope>
</reference>